<reference evidence="4" key="1">
    <citation type="submission" date="2014-01" db="EMBL/GenBank/DDBJ databases">
        <title>The Genome Sequence of Anopheles melas CM1001059_A (V2).</title>
        <authorList>
            <consortium name="The Broad Institute Genomics Platform"/>
            <person name="Neafsey D.E."/>
            <person name="Besansky N."/>
            <person name="Howell P."/>
            <person name="Walton C."/>
            <person name="Young S.K."/>
            <person name="Zeng Q."/>
            <person name="Gargeya S."/>
            <person name="Fitzgerald M."/>
            <person name="Haas B."/>
            <person name="Abouelleil A."/>
            <person name="Allen A.W."/>
            <person name="Alvarado L."/>
            <person name="Arachchi H.M."/>
            <person name="Berlin A.M."/>
            <person name="Chapman S.B."/>
            <person name="Gainer-Dewar J."/>
            <person name="Goldberg J."/>
            <person name="Griggs A."/>
            <person name="Gujja S."/>
            <person name="Hansen M."/>
            <person name="Howarth C."/>
            <person name="Imamovic A."/>
            <person name="Ireland A."/>
            <person name="Larimer J."/>
            <person name="McCowan C."/>
            <person name="Murphy C."/>
            <person name="Pearson M."/>
            <person name="Poon T.W."/>
            <person name="Priest M."/>
            <person name="Roberts A."/>
            <person name="Saif S."/>
            <person name="Shea T."/>
            <person name="Sisk P."/>
            <person name="Sykes S."/>
            <person name="Wortman J."/>
            <person name="Nusbaum C."/>
            <person name="Birren B."/>
        </authorList>
    </citation>
    <scope>NUCLEOTIDE SEQUENCE [LARGE SCALE GENOMIC DNA]</scope>
    <source>
        <strain evidence="4">CM1001059</strain>
    </source>
</reference>
<dbReference type="GO" id="GO:0003779">
    <property type="term" value="F:actin binding"/>
    <property type="evidence" value="ECO:0007669"/>
    <property type="project" value="InterPro"/>
</dbReference>
<dbReference type="Gene3D" id="3.10.20.90">
    <property type="entry name" value="Phosphatidylinositol 3-kinase Catalytic Subunit, Chain A, domain 1"/>
    <property type="match status" value="1"/>
</dbReference>
<name>A0A182TT54_9DIPT</name>
<reference evidence="3" key="2">
    <citation type="submission" date="2020-05" db="UniProtKB">
        <authorList>
            <consortium name="EnsemblMetazoa"/>
        </authorList>
    </citation>
    <scope>IDENTIFICATION</scope>
    <source>
        <strain evidence="3">CM1001059</strain>
    </source>
</reference>
<dbReference type="Pfam" id="PF09379">
    <property type="entry name" value="FERM_N"/>
    <property type="match status" value="1"/>
</dbReference>
<dbReference type="PANTHER" id="PTHR23281">
    <property type="entry name" value="MERLIN/MOESIN/EZRIN/RADIXIN"/>
    <property type="match status" value="1"/>
</dbReference>
<keyword evidence="4" id="KW-1185">Reference proteome</keyword>
<protein>
    <submittedName>
        <fullName evidence="3">FERM_N domain-containing protein</fullName>
    </submittedName>
</protein>
<dbReference type="InterPro" id="IPR011174">
    <property type="entry name" value="ERM"/>
</dbReference>
<feature type="domain" description="FERM N-terminal" evidence="2">
    <location>
        <begin position="9"/>
        <end position="64"/>
    </location>
</feature>
<dbReference type="STRING" id="34690.A0A182TT54"/>
<feature type="compositionally biased region" description="Basic and acidic residues" evidence="1">
    <location>
        <begin position="144"/>
        <end position="167"/>
    </location>
</feature>
<evidence type="ECO:0000259" key="2">
    <source>
        <dbReference type="Pfam" id="PF09379"/>
    </source>
</evidence>
<dbReference type="EnsemblMetazoa" id="AMEC007861-RA">
    <property type="protein sequence ID" value="AMEC007861-PA"/>
    <property type="gene ID" value="AMEC007861"/>
</dbReference>
<evidence type="ECO:0000313" key="3">
    <source>
        <dbReference type="EnsemblMetazoa" id="AMEC007861-PA"/>
    </source>
</evidence>
<dbReference type="FunFam" id="3.10.20.90:FF:000013">
    <property type="entry name" value="radixin isoform X1"/>
    <property type="match status" value="1"/>
</dbReference>
<feature type="compositionally biased region" description="Acidic residues" evidence="1">
    <location>
        <begin position="126"/>
        <end position="135"/>
    </location>
</feature>
<accession>A0A182TT54</accession>
<dbReference type="Proteomes" id="UP000075902">
    <property type="component" value="Unassembled WGS sequence"/>
</dbReference>
<sequence>MIVEMNVRVTTMDAELEFAIQQGTTGKQLFDQVVKTIGLREVWFFGLQYTDSKGDNTWIKLYKKPENVICKHMKKIGKIIKRNIEQHHHRLLSSSLTNSSNSSSSNGGSGMNGSKVMSSSSNTLDGDSDSDEDDLWPIHGSVSESERASKKAANEKGQLKQDSKMKE</sequence>
<evidence type="ECO:0000313" key="4">
    <source>
        <dbReference type="Proteomes" id="UP000075902"/>
    </source>
</evidence>
<dbReference type="SUPFAM" id="SSF54236">
    <property type="entry name" value="Ubiquitin-like"/>
    <property type="match status" value="1"/>
</dbReference>
<dbReference type="VEuPathDB" id="VectorBase:AMEC007861"/>
<organism evidence="3 4">
    <name type="scientific">Anopheles melas</name>
    <dbReference type="NCBI Taxonomy" id="34690"/>
    <lineage>
        <taxon>Eukaryota</taxon>
        <taxon>Metazoa</taxon>
        <taxon>Ecdysozoa</taxon>
        <taxon>Arthropoda</taxon>
        <taxon>Hexapoda</taxon>
        <taxon>Insecta</taxon>
        <taxon>Pterygota</taxon>
        <taxon>Neoptera</taxon>
        <taxon>Endopterygota</taxon>
        <taxon>Diptera</taxon>
        <taxon>Nematocera</taxon>
        <taxon>Culicoidea</taxon>
        <taxon>Culicidae</taxon>
        <taxon>Anophelinae</taxon>
        <taxon>Anopheles</taxon>
    </lineage>
</organism>
<dbReference type="InterPro" id="IPR029071">
    <property type="entry name" value="Ubiquitin-like_domsf"/>
</dbReference>
<feature type="region of interest" description="Disordered" evidence="1">
    <location>
        <begin position="92"/>
        <end position="167"/>
    </location>
</feature>
<dbReference type="AlphaFoldDB" id="A0A182TT54"/>
<proteinExistence type="predicted"/>
<evidence type="ECO:0000256" key="1">
    <source>
        <dbReference type="SAM" id="MobiDB-lite"/>
    </source>
</evidence>
<feature type="compositionally biased region" description="Low complexity" evidence="1">
    <location>
        <begin position="93"/>
        <end position="122"/>
    </location>
</feature>
<dbReference type="InterPro" id="IPR018979">
    <property type="entry name" value="FERM_N"/>
</dbReference>